<evidence type="ECO:0000256" key="3">
    <source>
        <dbReference type="ARBA" id="ARBA00022630"/>
    </source>
</evidence>
<dbReference type="EMBL" id="JAUZQE010000050">
    <property type="protein sequence ID" value="MDR4127047.1"/>
    <property type="molecule type" value="Genomic_DNA"/>
</dbReference>
<accession>A0ABU1D9J5</accession>
<dbReference type="PANTHER" id="PTHR43673">
    <property type="entry name" value="NAD(P)H NITROREDUCTASE YDGI-RELATED"/>
    <property type="match status" value="1"/>
</dbReference>
<evidence type="ECO:0000313" key="8">
    <source>
        <dbReference type="Proteomes" id="UP001232156"/>
    </source>
</evidence>
<evidence type="ECO:0000256" key="1">
    <source>
        <dbReference type="ARBA" id="ARBA00001917"/>
    </source>
</evidence>
<evidence type="ECO:0000256" key="4">
    <source>
        <dbReference type="ARBA" id="ARBA00022643"/>
    </source>
</evidence>
<dbReference type="Pfam" id="PF00881">
    <property type="entry name" value="Nitroreductase"/>
    <property type="match status" value="1"/>
</dbReference>
<keyword evidence="3" id="KW-0285">Flavoprotein</keyword>
<comment type="similarity">
    <text evidence="2">Belongs to the nitroreductase family.</text>
</comment>
<dbReference type="RefSeq" id="WP_165277023.1">
    <property type="nucleotide sequence ID" value="NZ_JAUZQE010000050.1"/>
</dbReference>
<dbReference type="Proteomes" id="UP001232156">
    <property type="component" value="Unassembled WGS sequence"/>
</dbReference>
<gene>
    <name evidence="7" type="ORF">Q8947_13785</name>
</gene>
<dbReference type="InterPro" id="IPR000415">
    <property type="entry name" value="Nitroreductase-like"/>
</dbReference>
<comment type="caution">
    <text evidence="7">The sequence shown here is derived from an EMBL/GenBank/DDBJ whole genome shotgun (WGS) entry which is preliminary data.</text>
</comment>
<proteinExistence type="inferred from homology"/>
<protein>
    <submittedName>
        <fullName evidence="7">Nitroreductase</fullName>
    </submittedName>
</protein>
<evidence type="ECO:0000256" key="2">
    <source>
        <dbReference type="ARBA" id="ARBA00007118"/>
    </source>
</evidence>
<dbReference type="Gene3D" id="3.40.109.10">
    <property type="entry name" value="NADH Oxidase"/>
    <property type="match status" value="1"/>
</dbReference>
<sequence length="236" mass="26319">MTQRVDESYVSSDHEVVTAAITSRRSIRAFLPTPVDLELVNELLRIAGTAPSGSNIQPWQVHVVAGATRDKLAAAMLAAHQAGVPSAREYHYYPKEWRSPYIDRRRATGWGLYGHLGIRKGDHEATSRQLGRNYEFFGAPVALFFVIDRDMEAGSWLDYGMFIQSIMIAARGYGLHTCPQAALANYPDIVREHLGIGNDKLIVCGLSIGYADPDDPVNEFRPQRLPLEAYVTHHID</sequence>
<keyword evidence="8" id="KW-1185">Reference proteome</keyword>
<dbReference type="PANTHER" id="PTHR43673:SF2">
    <property type="entry name" value="NITROREDUCTASE"/>
    <property type="match status" value="1"/>
</dbReference>
<evidence type="ECO:0000313" key="7">
    <source>
        <dbReference type="EMBL" id="MDR4127047.1"/>
    </source>
</evidence>
<reference evidence="7 8" key="1">
    <citation type="submission" date="2023-08" db="EMBL/GenBank/DDBJ databases">
        <title>Alcaligenaceae gen. nov., a novel taxon isolated from the sludge of Yixing Pesticide Factory.</title>
        <authorList>
            <person name="Ruan L."/>
        </authorList>
    </citation>
    <scope>NUCLEOTIDE SEQUENCE [LARGE SCALE GENOMIC DNA]</scope>
    <source>
        <strain evidence="7 8">LG-2</strain>
    </source>
</reference>
<name>A0ABU1D9J5_9BURK</name>
<evidence type="ECO:0000259" key="6">
    <source>
        <dbReference type="Pfam" id="PF00881"/>
    </source>
</evidence>
<keyword evidence="5" id="KW-0560">Oxidoreductase</keyword>
<comment type="cofactor">
    <cofactor evidence="1">
        <name>FMN</name>
        <dbReference type="ChEBI" id="CHEBI:58210"/>
    </cofactor>
</comment>
<organism evidence="7 8">
    <name type="scientific">Yanghanlia caeni</name>
    <dbReference type="NCBI Taxonomy" id="3064283"/>
    <lineage>
        <taxon>Bacteria</taxon>
        <taxon>Pseudomonadati</taxon>
        <taxon>Pseudomonadota</taxon>
        <taxon>Betaproteobacteria</taxon>
        <taxon>Burkholderiales</taxon>
        <taxon>Alcaligenaceae</taxon>
        <taxon>Yanghanlia</taxon>
    </lineage>
</organism>
<feature type="domain" description="Nitroreductase" evidence="6">
    <location>
        <begin position="21"/>
        <end position="210"/>
    </location>
</feature>
<dbReference type="InterPro" id="IPR029479">
    <property type="entry name" value="Nitroreductase"/>
</dbReference>
<evidence type="ECO:0000256" key="5">
    <source>
        <dbReference type="ARBA" id="ARBA00023002"/>
    </source>
</evidence>
<keyword evidence="4" id="KW-0288">FMN</keyword>
<dbReference type="SUPFAM" id="SSF55469">
    <property type="entry name" value="FMN-dependent nitroreductase-like"/>
    <property type="match status" value="1"/>
</dbReference>
<dbReference type="CDD" id="cd02136">
    <property type="entry name" value="PnbA_NfnB-like"/>
    <property type="match status" value="1"/>
</dbReference>